<dbReference type="InterPro" id="IPR005467">
    <property type="entry name" value="His_kinase_dom"/>
</dbReference>
<dbReference type="InterPro" id="IPR036097">
    <property type="entry name" value="HisK_dim/P_sf"/>
</dbReference>
<sequence length="540" mass="59574">MVADPKPEALVIQRRRFLSPLMVRIMAVNVLALVVLVGGVLYLNQFRDDLIDSRVETMLTRARIIAGALGEAAVLGPEADQLDLAAAEQIVRRLVGPTDMRARLFSTSGALIADSRILGGEHRVEAEPLPLPDAIVPVWRQVETELLDLLESFTQRRSAPRDIERPGLSASDLLEVASALEGESMVQLRLREDGRYVINVAVPVQRFRRVLAGLMVTAQTEDIEAIVRAEEALILRIFAAALVVTLLLSFFLGRTLVRPIRRLAQAAERVRRNVGREKSLPAFSHRRDEIGDLSRSLSAMMRALYNQIDAGERFAADVAHELKNPLTSMRSALETLQRSDKPEIRQRLLAVLGDDVRRLDRLITDISEASRIDAELTRGHMEPVDLGNLLSALVQTYVATLEEGGVKIIFDSPKEGSHMVLGFEARLGQVWRNLVDNAISFSPKGGTVTLKLANRGRLVIVTVEDEGPGLPEGSVDKIFKRFYSERTDDRSFGRHSGLGLAIARQIVEAHGGRITAENRLDKAGAMTGARFIVSLPRGTK</sequence>
<keyword evidence="5" id="KW-0808">Transferase</keyword>
<dbReference type="Pfam" id="PF13755">
    <property type="entry name" value="Sensor_TM1"/>
    <property type="match status" value="1"/>
</dbReference>
<evidence type="ECO:0000256" key="11">
    <source>
        <dbReference type="SAM" id="Phobius"/>
    </source>
</evidence>
<feature type="domain" description="Histidine kinase" evidence="12">
    <location>
        <begin position="317"/>
        <end position="539"/>
    </location>
</feature>
<evidence type="ECO:0000256" key="1">
    <source>
        <dbReference type="ARBA" id="ARBA00000085"/>
    </source>
</evidence>
<dbReference type="EMBL" id="REFR01000014">
    <property type="protein sequence ID" value="RMB02798.1"/>
    <property type="molecule type" value="Genomic_DNA"/>
</dbReference>
<keyword evidence="9" id="KW-0902">Two-component regulatory system</keyword>
<dbReference type="OrthoDB" id="9805942at2"/>
<dbReference type="SUPFAM" id="SSF47384">
    <property type="entry name" value="Homodimeric domain of signal transducing histidine kinase"/>
    <property type="match status" value="1"/>
</dbReference>
<dbReference type="RefSeq" id="WP_121939794.1">
    <property type="nucleotide sequence ID" value="NZ_REFR01000014.1"/>
</dbReference>
<dbReference type="CDD" id="cd00082">
    <property type="entry name" value="HisKA"/>
    <property type="match status" value="1"/>
</dbReference>
<organism evidence="14 15">
    <name type="scientific">Eilatimonas milleporae</name>
    <dbReference type="NCBI Taxonomy" id="911205"/>
    <lineage>
        <taxon>Bacteria</taxon>
        <taxon>Pseudomonadati</taxon>
        <taxon>Pseudomonadota</taxon>
        <taxon>Alphaproteobacteria</taxon>
        <taxon>Kordiimonadales</taxon>
        <taxon>Kordiimonadaceae</taxon>
        <taxon>Eilatimonas</taxon>
    </lineage>
</organism>
<dbReference type="Pfam" id="PF00512">
    <property type="entry name" value="HisKA"/>
    <property type="match status" value="1"/>
</dbReference>
<dbReference type="GO" id="GO:0005886">
    <property type="term" value="C:plasma membrane"/>
    <property type="evidence" value="ECO:0007669"/>
    <property type="project" value="TreeGrafter"/>
</dbReference>
<dbReference type="SUPFAM" id="SSF55874">
    <property type="entry name" value="ATPase domain of HSP90 chaperone/DNA topoisomerase II/histidine kinase"/>
    <property type="match status" value="1"/>
</dbReference>
<evidence type="ECO:0000259" key="13">
    <source>
        <dbReference type="PROSITE" id="PS50885"/>
    </source>
</evidence>
<feature type="transmembrane region" description="Helical" evidence="11">
    <location>
        <begin position="233"/>
        <end position="253"/>
    </location>
</feature>
<dbReference type="InParanoid" id="A0A3M0BZ80"/>
<dbReference type="Gene3D" id="3.30.565.10">
    <property type="entry name" value="Histidine kinase-like ATPase, C-terminal domain"/>
    <property type="match status" value="1"/>
</dbReference>
<dbReference type="AlphaFoldDB" id="A0A3M0BZ80"/>
<feature type="transmembrane region" description="Helical" evidence="11">
    <location>
        <begin position="21"/>
        <end position="43"/>
    </location>
</feature>
<keyword evidence="6 11" id="KW-0812">Transmembrane</keyword>
<evidence type="ECO:0000256" key="10">
    <source>
        <dbReference type="ARBA" id="ARBA00023136"/>
    </source>
</evidence>
<dbReference type="PROSITE" id="PS50109">
    <property type="entry name" value="HIS_KIN"/>
    <property type="match status" value="1"/>
</dbReference>
<keyword evidence="4" id="KW-0597">Phosphoprotein</keyword>
<keyword evidence="7 14" id="KW-0418">Kinase</keyword>
<feature type="domain" description="HAMP" evidence="13">
    <location>
        <begin position="254"/>
        <end position="309"/>
    </location>
</feature>
<evidence type="ECO:0000256" key="6">
    <source>
        <dbReference type="ARBA" id="ARBA00022692"/>
    </source>
</evidence>
<evidence type="ECO:0000256" key="9">
    <source>
        <dbReference type="ARBA" id="ARBA00023012"/>
    </source>
</evidence>
<dbReference type="InterPro" id="IPR025908">
    <property type="entry name" value="Sensor_TM1"/>
</dbReference>
<evidence type="ECO:0000256" key="8">
    <source>
        <dbReference type="ARBA" id="ARBA00022989"/>
    </source>
</evidence>
<dbReference type="EC" id="2.7.13.3" evidence="3"/>
<dbReference type="SMART" id="SM00304">
    <property type="entry name" value="HAMP"/>
    <property type="match status" value="1"/>
</dbReference>
<gene>
    <name evidence="14" type="ORF">BXY39_3150</name>
</gene>
<dbReference type="InterPro" id="IPR004358">
    <property type="entry name" value="Sig_transdc_His_kin-like_C"/>
</dbReference>
<evidence type="ECO:0000259" key="12">
    <source>
        <dbReference type="PROSITE" id="PS50109"/>
    </source>
</evidence>
<proteinExistence type="predicted"/>
<dbReference type="InterPro" id="IPR036890">
    <property type="entry name" value="HATPase_C_sf"/>
</dbReference>
<dbReference type="InterPro" id="IPR025919">
    <property type="entry name" value="Stimulus_sens_dom"/>
</dbReference>
<comment type="catalytic activity">
    <reaction evidence="1">
        <text>ATP + protein L-histidine = ADP + protein N-phospho-L-histidine.</text>
        <dbReference type="EC" id="2.7.13.3"/>
    </reaction>
</comment>
<dbReference type="Gene3D" id="1.10.287.130">
    <property type="match status" value="1"/>
</dbReference>
<dbReference type="FunCoup" id="A0A3M0BZ80">
    <property type="interactions" value="275"/>
</dbReference>
<dbReference type="InterPro" id="IPR003660">
    <property type="entry name" value="HAMP_dom"/>
</dbReference>
<dbReference type="InterPro" id="IPR003661">
    <property type="entry name" value="HisK_dim/P_dom"/>
</dbReference>
<comment type="subcellular location">
    <subcellularLocation>
        <location evidence="2">Membrane</location>
    </subcellularLocation>
</comment>
<dbReference type="Pfam" id="PF13756">
    <property type="entry name" value="Stimulus_sens_1"/>
    <property type="match status" value="1"/>
</dbReference>
<dbReference type="SUPFAM" id="SSF158472">
    <property type="entry name" value="HAMP domain-like"/>
    <property type="match status" value="1"/>
</dbReference>
<dbReference type="PROSITE" id="PS50885">
    <property type="entry name" value="HAMP"/>
    <property type="match status" value="1"/>
</dbReference>
<protein>
    <recommendedName>
        <fullName evidence="3">histidine kinase</fullName>
        <ecNumber evidence="3">2.7.13.3</ecNumber>
    </recommendedName>
</protein>
<dbReference type="InterPro" id="IPR050428">
    <property type="entry name" value="TCS_sensor_his_kinase"/>
</dbReference>
<accession>A0A3M0BZ80</accession>
<evidence type="ECO:0000256" key="4">
    <source>
        <dbReference type="ARBA" id="ARBA00022553"/>
    </source>
</evidence>
<evidence type="ECO:0000256" key="7">
    <source>
        <dbReference type="ARBA" id="ARBA00022777"/>
    </source>
</evidence>
<evidence type="ECO:0000313" key="14">
    <source>
        <dbReference type="EMBL" id="RMB02798.1"/>
    </source>
</evidence>
<name>A0A3M0BZ80_9PROT</name>
<evidence type="ECO:0000256" key="3">
    <source>
        <dbReference type="ARBA" id="ARBA00012438"/>
    </source>
</evidence>
<dbReference type="Proteomes" id="UP000271227">
    <property type="component" value="Unassembled WGS sequence"/>
</dbReference>
<dbReference type="PANTHER" id="PTHR45436:SF5">
    <property type="entry name" value="SENSOR HISTIDINE KINASE TRCS"/>
    <property type="match status" value="1"/>
</dbReference>
<keyword evidence="8 11" id="KW-1133">Transmembrane helix</keyword>
<comment type="caution">
    <text evidence="14">The sequence shown here is derived from an EMBL/GenBank/DDBJ whole genome shotgun (WGS) entry which is preliminary data.</text>
</comment>
<keyword evidence="15" id="KW-1185">Reference proteome</keyword>
<dbReference type="Pfam" id="PF00672">
    <property type="entry name" value="HAMP"/>
    <property type="match status" value="1"/>
</dbReference>
<evidence type="ECO:0000256" key="2">
    <source>
        <dbReference type="ARBA" id="ARBA00004370"/>
    </source>
</evidence>
<dbReference type="InterPro" id="IPR003594">
    <property type="entry name" value="HATPase_dom"/>
</dbReference>
<dbReference type="GO" id="GO:0000155">
    <property type="term" value="F:phosphorelay sensor kinase activity"/>
    <property type="evidence" value="ECO:0007669"/>
    <property type="project" value="InterPro"/>
</dbReference>
<dbReference type="PRINTS" id="PR00344">
    <property type="entry name" value="BCTRLSENSOR"/>
</dbReference>
<dbReference type="SMART" id="SM00387">
    <property type="entry name" value="HATPase_c"/>
    <property type="match status" value="1"/>
</dbReference>
<dbReference type="Pfam" id="PF02518">
    <property type="entry name" value="HATPase_c"/>
    <property type="match status" value="1"/>
</dbReference>
<reference evidence="14 15" key="1">
    <citation type="submission" date="2018-10" db="EMBL/GenBank/DDBJ databases">
        <title>Genomic Encyclopedia of Archaeal and Bacterial Type Strains, Phase II (KMG-II): from individual species to whole genera.</title>
        <authorList>
            <person name="Goeker M."/>
        </authorList>
    </citation>
    <scope>NUCLEOTIDE SEQUENCE [LARGE SCALE GENOMIC DNA]</scope>
    <source>
        <strain evidence="14 15">DSM 25217</strain>
    </source>
</reference>
<dbReference type="PANTHER" id="PTHR45436">
    <property type="entry name" value="SENSOR HISTIDINE KINASE YKOH"/>
    <property type="match status" value="1"/>
</dbReference>
<evidence type="ECO:0000256" key="5">
    <source>
        <dbReference type="ARBA" id="ARBA00022679"/>
    </source>
</evidence>
<keyword evidence="10 11" id="KW-0472">Membrane</keyword>
<dbReference type="SMART" id="SM00388">
    <property type="entry name" value="HisKA"/>
    <property type="match status" value="1"/>
</dbReference>
<dbReference type="Gene3D" id="6.10.340.10">
    <property type="match status" value="1"/>
</dbReference>
<evidence type="ECO:0000313" key="15">
    <source>
        <dbReference type="Proteomes" id="UP000271227"/>
    </source>
</evidence>
<dbReference type="CDD" id="cd06225">
    <property type="entry name" value="HAMP"/>
    <property type="match status" value="1"/>
</dbReference>